<reference evidence="2" key="1">
    <citation type="journal article" date="2015" name="Nature">
        <title>Complex archaea that bridge the gap between prokaryotes and eukaryotes.</title>
        <authorList>
            <person name="Spang A."/>
            <person name="Saw J.H."/>
            <person name="Jorgensen S.L."/>
            <person name="Zaremba-Niedzwiedzka K."/>
            <person name="Martijn J."/>
            <person name="Lind A.E."/>
            <person name="van Eijk R."/>
            <person name="Schleper C."/>
            <person name="Guy L."/>
            <person name="Ettema T.J."/>
        </authorList>
    </citation>
    <scope>NUCLEOTIDE SEQUENCE</scope>
</reference>
<dbReference type="SUPFAM" id="SSF55874">
    <property type="entry name" value="ATPase domain of HSP90 chaperone/DNA topoisomerase II/histidine kinase"/>
    <property type="match status" value="1"/>
</dbReference>
<dbReference type="Pfam" id="PF02518">
    <property type="entry name" value="HATPase_c"/>
    <property type="match status" value="1"/>
</dbReference>
<sequence>GLGLPVVKQIMEQHGGGIEIKTSEIHGTKVCLWLPTS</sequence>
<accession>A0A0F9C3K4</accession>
<evidence type="ECO:0000313" key="2">
    <source>
        <dbReference type="EMBL" id="KKK97054.1"/>
    </source>
</evidence>
<evidence type="ECO:0000259" key="1">
    <source>
        <dbReference type="Pfam" id="PF02518"/>
    </source>
</evidence>
<proteinExistence type="predicted"/>
<protein>
    <recommendedName>
        <fullName evidence="1">Histidine kinase/HSP90-like ATPase domain-containing protein</fullName>
    </recommendedName>
</protein>
<dbReference type="InterPro" id="IPR003594">
    <property type="entry name" value="HATPase_dom"/>
</dbReference>
<dbReference type="AlphaFoldDB" id="A0A0F9C3K4"/>
<name>A0A0F9C3K4_9ZZZZ</name>
<organism evidence="2">
    <name type="scientific">marine sediment metagenome</name>
    <dbReference type="NCBI Taxonomy" id="412755"/>
    <lineage>
        <taxon>unclassified sequences</taxon>
        <taxon>metagenomes</taxon>
        <taxon>ecological metagenomes</taxon>
    </lineage>
</organism>
<dbReference type="InterPro" id="IPR036890">
    <property type="entry name" value="HATPase_C_sf"/>
</dbReference>
<comment type="caution">
    <text evidence="2">The sequence shown here is derived from an EMBL/GenBank/DDBJ whole genome shotgun (WGS) entry which is preliminary data.</text>
</comment>
<dbReference type="Gene3D" id="3.30.565.10">
    <property type="entry name" value="Histidine kinase-like ATPase, C-terminal domain"/>
    <property type="match status" value="1"/>
</dbReference>
<gene>
    <name evidence="2" type="ORF">LCGC14_2656610</name>
</gene>
<feature type="non-terminal residue" evidence="2">
    <location>
        <position position="1"/>
    </location>
</feature>
<dbReference type="EMBL" id="LAZR01046217">
    <property type="protein sequence ID" value="KKK97054.1"/>
    <property type="molecule type" value="Genomic_DNA"/>
</dbReference>
<feature type="domain" description="Histidine kinase/HSP90-like ATPase" evidence="1">
    <location>
        <begin position="1"/>
        <end position="36"/>
    </location>
</feature>